<evidence type="ECO:0000313" key="5">
    <source>
        <dbReference type="EMBL" id="KAJ3649001.1"/>
    </source>
</evidence>
<evidence type="ECO:0000313" key="6">
    <source>
        <dbReference type="EMBL" id="KAJ3649015.1"/>
    </source>
</evidence>
<dbReference type="EMBL" id="JALNTZ010000006">
    <property type="protein sequence ID" value="KAJ3649015.1"/>
    <property type="molecule type" value="Genomic_DNA"/>
</dbReference>
<evidence type="ECO:0000256" key="2">
    <source>
        <dbReference type="ARBA" id="ARBA00034809"/>
    </source>
</evidence>
<dbReference type="PANTHER" id="PTHR21308:SF1">
    <property type="entry name" value="PHYTANOYL-COA DIOXYGENASE, PEROXISOMAL"/>
    <property type="match status" value="1"/>
</dbReference>
<dbReference type="GO" id="GO:0048244">
    <property type="term" value="F:phytanoyl-CoA dioxygenase activity"/>
    <property type="evidence" value="ECO:0007669"/>
    <property type="project" value="UniProtKB-EC"/>
</dbReference>
<dbReference type="Gene3D" id="2.60.120.620">
    <property type="entry name" value="q2cbj1_9rhob like domain"/>
    <property type="match status" value="1"/>
</dbReference>
<name>A0AA38I448_9CUCU</name>
<dbReference type="Pfam" id="PF05721">
    <property type="entry name" value="PhyH"/>
    <property type="match status" value="1"/>
</dbReference>
<organism evidence="6 7">
    <name type="scientific">Zophobas morio</name>
    <dbReference type="NCBI Taxonomy" id="2755281"/>
    <lineage>
        <taxon>Eukaryota</taxon>
        <taxon>Metazoa</taxon>
        <taxon>Ecdysozoa</taxon>
        <taxon>Arthropoda</taxon>
        <taxon>Hexapoda</taxon>
        <taxon>Insecta</taxon>
        <taxon>Pterygota</taxon>
        <taxon>Neoptera</taxon>
        <taxon>Endopterygota</taxon>
        <taxon>Coleoptera</taxon>
        <taxon>Polyphaga</taxon>
        <taxon>Cucujiformia</taxon>
        <taxon>Tenebrionidae</taxon>
        <taxon>Zophobas</taxon>
    </lineage>
</organism>
<dbReference type="EMBL" id="JALNTZ010000006">
    <property type="protein sequence ID" value="KAJ3649001.1"/>
    <property type="molecule type" value="Genomic_DNA"/>
</dbReference>
<dbReference type="InterPro" id="IPR008775">
    <property type="entry name" value="Phytyl_CoA_dOase-like"/>
</dbReference>
<evidence type="ECO:0000256" key="1">
    <source>
        <dbReference type="ARBA" id="ARBA00005830"/>
    </source>
</evidence>
<gene>
    <name evidence="5" type="ORF">Zmor_020765</name>
    <name evidence="6" type="ORF">Zmor_020777</name>
</gene>
<evidence type="ECO:0000313" key="7">
    <source>
        <dbReference type="Proteomes" id="UP001168821"/>
    </source>
</evidence>
<dbReference type="AlphaFoldDB" id="A0AA38I448"/>
<evidence type="ECO:0000256" key="4">
    <source>
        <dbReference type="ARBA" id="ARBA00034924"/>
    </source>
</evidence>
<dbReference type="GO" id="GO:0001561">
    <property type="term" value="P:fatty acid alpha-oxidation"/>
    <property type="evidence" value="ECO:0007669"/>
    <property type="project" value="InterPro"/>
</dbReference>
<dbReference type="SUPFAM" id="SSF51197">
    <property type="entry name" value="Clavaminate synthase-like"/>
    <property type="match status" value="1"/>
</dbReference>
<protein>
    <recommendedName>
        <fullName evidence="2">phytanoyl-CoA dioxygenase</fullName>
        <ecNumber evidence="2">1.14.11.18</ecNumber>
    </recommendedName>
    <alternativeName>
        <fullName evidence="3">Phytanic acid oxidase</fullName>
    </alternativeName>
    <alternativeName>
        <fullName evidence="4">Phytanoyl-CoA alpha-hydroxylase</fullName>
    </alternativeName>
</protein>
<dbReference type="InterPro" id="IPR047128">
    <property type="entry name" value="PhyH"/>
</dbReference>
<evidence type="ECO:0000256" key="3">
    <source>
        <dbReference type="ARBA" id="ARBA00034921"/>
    </source>
</evidence>
<dbReference type="Proteomes" id="UP001168821">
    <property type="component" value="Unassembled WGS sequence"/>
</dbReference>
<dbReference type="EC" id="1.14.11.18" evidence="2"/>
<reference evidence="6" key="1">
    <citation type="journal article" date="2023" name="G3 (Bethesda)">
        <title>Whole genome assemblies of Zophobas morio and Tenebrio molitor.</title>
        <authorList>
            <person name="Kaur S."/>
            <person name="Stinson S.A."/>
            <person name="diCenzo G.C."/>
        </authorList>
    </citation>
    <scope>NUCLEOTIDE SEQUENCE</scope>
    <source>
        <strain evidence="6">QUZm001</strain>
    </source>
</reference>
<keyword evidence="7" id="KW-1185">Reference proteome</keyword>
<accession>A0AA38I448</accession>
<dbReference type="PANTHER" id="PTHR21308">
    <property type="entry name" value="PHYTANOYL-COA ALPHA-HYDROXYLASE"/>
    <property type="match status" value="1"/>
</dbReference>
<comment type="similarity">
    <text evidence="1">Belongs to the PhyH family.</text>
</comment>
<proteinExistence type="inferred from homology"/>
<sequence length="181" mass="20025">MFAFSRTITTSALGKYTHGGGALSEEERRFYEVNGYIIRKNNVSDALLDEIGKRFVDICNGKVDVGVEIRLVKDASLKEKGVKGVNSVHKVQDCLHDDVFFKYVSDPAVTDVVTSIIGPNITAIHCMLLNKPLDANPNSSMHPLHQDFHGFPFRPPERIVASRQWRSLYGTGNIGFGTATT</sequence>
<comment type="caution">
    <text evidence="6">The sequence shown here is derived from an EMBL/GenBank/DDBJ whole genome shotgun (WGS) entry which is preliminary data.</text>
</comment>